<sequence>MSNITDTNNQQTKMRSVKLQTKLCISPSCEGSGEIICHHCSQAYCRLCFLCHRKNVLDDMRSIHEQMSSNRRVGVAEVTTFIDQQAKDAHEHAKKLIDDAIDRIVKASKNIHTYIENRREAKLGRLDECLEEFDKDSGLLEMQLQNEIFLSADTILELRHKYAYNMFDTPSASTMENRANEIQRKNEVFFEDYRLYKELINLREKWTFFRPALTTVYFPQKKDISLDKVLTFLEYRHDRVLDNYREFLSNDVDSKELSLKPVGELFNALSFLSTKMFPTDNNNFTCIDQCENEVDVDEEQHSRPESDLQTGEIKQETDITPKIDSGNCDDETNSTSSNSWQIEDAADDDEYDCETQYRELSQSMKILERKFVNDLRLVINQEQAD</sequence>
<evidence type="ECO:0000313" key="2">
    <source>
        <dbReference type="EMBL" id="CAF3435203.1"/>
    </source>
</evidence>
<reference evidence="2" key="1">
    <citation type="submission" date="2021-02" db="EMBL/GenBank/DDBJ databases">
        <authorList>
            <person name="Nowell W R."/>
        </authorList>
    </citation>
    <scope>NUCLEOTIDE SEQUENCE</scope>
</reference>
<feature type="region of interest" description="Disordered" evidence="1">
    <location>
        <begin position="295"/>
        <end position="351"/>
    </location>
</feature>
<dbReference type="AlphaFoldDB" id="A0A818CPK6"/>
<dbReference type="EMBL" id="CAJNYD010002610">
    <property type="protein sequence ID" value="CAF3435203.1"/>
    <property type="molecule type" value="Genomic_DNA"/>
</dbReference>
<protein>
    <submittedName>
        <fullName evidence="2">Uncharacterized protein</fullName>
    </submittedName>
</protein>
<accession>A0A818CPK6</accession>
<dbReference type="Proteomes" id="UP000663833">
    <property type="component" value="Unassembled WGS sequence"/>
</dbReference>
<evidence type="ECO:0000256" key="1">
    <source>
        <dbReference type="SAM" id="MobiDB-lite"/>
    </source>
</evidence>
<gene>
    <name evidence="2" type="ORF">LUA448_LOCUS20695</name>
</gene>
<comment type="caution">
    <text evidence="2">The sequence shown here is derived from an EMBL/GenBank/DDBJ whole genome shotgun (WGS) entry which is preliminary data.</text>
</comment>
<name>A0A818CPK6_9BILA</name>
<evidence type="ECO:0000313" key="3">
    <source>
        <dbReference type="Proteomes" id="UP000663833"/>
    </source>
</evidence>
<organism evidence="2 3">
    <name type="scientific">Rotaria socialis</name>
    <dbReference type="NCBI Taxonomy" id="392032"/>
    <lineage>
        <taxon>Eukaryota</taxon>
        <taxon>Metazoa</taxon>
        <taxon>Spiralia</taxon>
        <taxon>Gnathifera</taxon>
        <taxon>Rotifera</taxon>
        <taxon>Eurotatoria</taxon>
        <taxon>Bdelloidea</taxon>
        <taxon>Philodinida</taxon>
        <taxon>Philodinidae</taxon>
        <taxon>Rotaria</taxon>
    </lineage>
</organism>
<proteinExistence type="predicted"/>